<comment type="caution">
    <text evidence="1">The sequence shown here is derived from an EMBL/GenBank/DDBJ whole genome shotgun (WGS) entry which is preliminary data.</text>
</comment>
<name>A0AAN6FBH4_9PEZI</name>
<reference evidence="2" key="2">
    <citation type="submission" date="2023-06" db="EMBL/GenBank/DDBJ databases">
        <title>Black Yeasts Isolated from many extreme environments.</title>
        <authorList>
            <person name="Coleine C."/>
            <person name="Stajich J.E."/>
            <person name="Selbmann L."/>
        </authorList>
    </citation>
    <scope>NUCLEOTIDE SEQUENCE</scope>
    <source>
        <strain evidence="2">CCFEE 5200</strain>
    </source>
</reference>
<proteinExistence type="predicted"/>
<dbReference type="Proteomes" id="UP001175353">
    <property type="component" value="Unassembled WGS sequence"/>
</dbReference>
<evidence type="ECO:0000313" key="1">
    <source>
        <dbReference type="EMBL" id="KAK0311113.1"/>
    </source>
</evidence>
<protein>
    <submittedName>
        <fullName evidence="1">Uncharacterized protein</fullName>
    </submittedName>
</protein>
<evidence type="ECO:0000313" key="3">
    <source>
        <dbReference type="Proteomes" id="UP001168146"/>
    </source>
</evidence>
<sequence>MKPERVSRKHRCDTAVRHSNVDGNPRHQVHPKSELVYSCTRSFRDGLWSGLVGTLQKYGYTEINRTSIVAAFEDAVSILINKQGSAEDSPNIKRKEIGVMVFLGLNHMITTFGVKPENGPVCNQVAEQFAAMKLATIGHTLGLEHPHEKDPQIEANEAWEKTFKAIEAAEGVYAQYGSPFGGTGEHIPGVWTFGTCSHSGGL</sequence>
<evidence type="ECO:0000313" key="2">
    <source>
        <dbReference type="EMBL" id="KAK1015555.1"/>
    </source>
</evidence>
<gene>
    <name evidence="1" type="ORF">LTR82_014406</name>
    <name evidence="2" type="ORF">LTR91_000580</name>
</gene>
<organism evidence="1 3">
    <name type="scientific">Friedmanniomyces endolithicus</name>
    <dbReference type="NCBI Taxonomy" id="329885"/>
    <lineage>
        <taxon>Eukaryota</taxon>
        <taxon>Fungi</taxon>
        <taxon>Dikarya</taxon>
        <taxon>Ascomycota</taxon>
        <taxon>Pezizomycotina</taxon>
        <taxon>Dothideomycetes</taxon>
        <taxon>Dothideomycetidae</taxon>
        <taxon>Mycosphaerellales</taxon>
        <taxon>Teratosphaeriaceae</taxon>
        <taxon>Friedmanniomyces</taxon>
    </lineage>
</organism>
<accession>A0AAN6FBH4</accession>
<dbReference type="EMBL" id="JAUJLE010000002">
    <property type="protein sequence ID" value="KAK1015555.1"/>
    <property type="molecule type" value="Genomic_DNA"/>
</dbReference>
<dbReference type="Proteomes" id="UP001168146">
    <property type="component" value="Unassembled WGS sequence"/>
</dbReference>
<dbReference type="AlphaFoldDB" id="A0AAN6FBH4"/>
<keyword evidence="4" id="KW-1185">Reference proteome</keyword>
<evidence type="ECO:0000313" key="4">
    <source>
        <dbReference type="Proteomes" id="UP001175353"/>
    </source>
</evidence>
<dbReference type="EMBL" id="JASUXU010000070">
    <property type="protein sequence ID" value="KAK0311113.1"/>
    <property type="molecule type" value="Genomic_DNA"/>
</dbReference>
<reference evidence="1" key="1">
    <citation type="submission" date="2021-12" db="EMBL/GenBank/DDBJ databases">
        <title>Black yeast isolated from Biological Soil Crust.</title>
        <authorList>
            <person name="Kurbessoian T."/>
        </authorList>
    </citation>
    <scope>NUCLEOTIDE SEQUENCE</scope>
    <source>
        <strain evidence="1">CCFEE 5208</strain>
    </source>
</reference>